<reference evidence="3" key="1">
    <citation type="journal article" date="2015" name="BMC Genomics">
        <title>Draft genome of a commonly misdiagnosed multidrug resistant pathogen Candida auris.</title>
        <authorList>
            <person name="Chatterjee S."/>
            <person name="Alampalli S.V."/>
            <person name="Nageshan R.K."/>
            <person name="Chettiar S.T."/>
            <person name="Joshi S."/>
            <person name="Tatu U.S."/>
        </authorList>
    </citation>
    <scope>NUCLEOTIDE SEQUENCE [LARGE SCALE GENOMIC DNA]</scope>
    <source>
        <strain evidence="3">6684</strain>
    </source>
</reference>
<evidence type="ECO:0000313" key="3">
    <source>
        <dbReference type="Proteomes" id="UP000037122"/>
    </source>
</evidence>
<comment type="caution">
    <text evidence="2">The sequence shown here is derived from an EMBL/GenBank/DDBJ whole genome shotgun (WGS) entry which is preliminary data.</text>
</comment>
<dbReference type="VEuPathDB" id="FungiDB:CJI96_0005025"/>
<proteinExistence type="predicted"/>
<sequence length="79" mass="9170">MRVMYTTLDTFPITTTYFIMTQEAAELLDALKLINEAEKQASNLEKMLDDLDRKMDYLLEAMADNKQEADKETTEEAKE</sequence>
<keyword evidence="1" id="KW-0175">Coiled coil</keyword>
<organism evidence="2 3">
    <name type="scientific">Candidozyma auris</name>
    <name type="common">Yeast</name>
    <name type="synonym">Candida auris</name>
    <dbReference type="NCBI Taxonomy" id="498019"/>
    <lineage>
        <taxon>Eukaryota</taxon>
        <taxon>Fungi</taxon>
        <taxon>Dikarya</taxon>
        <taxon>Ascomycota</taxon>
        <taxon>Saccharomycotina</taxon>
        <taxon>Pichiomycetes</taxon>
        <taxon>Metschnikowiaceae</taxon>
        <taxon>Candidozyma</taxon>
    </lineage>
</organism>
<dbReference type="VEuPathDB" id="FungiDB:CJI97_002014"/>
<evidence type="ECO:0000256" key="1">
    <source>
        <dbReference type="SAM" id="Coils"/>
    </source>
</evidence>
<name>A0A0L0NU39_CANAR</name>
<dbReference type="VEuPathDB" id="FungiDB:QG37_06095"/>
<dbReference type="Proteomes" id="UP000037122">
    <property type="component" value="Unassembled WGS sequence"/>
</dbReference>
<dbReference type="VEuPathDB" id="FungiDB:B9J08_002471"/>
<dbReference type="VEuPathDB" id="FungiDB:CJJ07_000199"/>
<dbReference type="AlphaFoldDB" id="A0A0L0NU39"/>
<feature type="coiled-coil region" evidence="1">
    <location>
        <begin position="20"/>
        <end position="68"/>
    </location>
</feature>
<accession>A0A0L0NU39</accession>
<gene>
    <name evidence="2" type="ORF">QG37_06095</name>
</gene>
<evidence type="ECO:0000313" key="2">
    <source>
        <dbReference type="EMBL" id="KND97691.1"/>
    </source>
</evidence>
<dbReference type="VEuPathDB" id="FungiDB:CJJ09_005560"/>
<protein>
    <submittedName>
        <fullName evidence="2">Uncharacterized protein</fullName>
    </submittedName>
</protein>
<dbReference type="EMBL" id="LGST01000041">
    <property type="protein sequence ID" value="KND97691.1"/>
    <property type="molecule type" value="Genomic_DNA"/>
</dbReference>